<feature type="compositionally biased region" description="Low complexity" evidence="1">
    <location>
        <begin position="355"/>
        <end position="367"/>
    </location>
</feature>
<evidence type="ECO:0000256" key="1">
    <source>
        <dbReference type="SAM" id="MobiDB-lite"/>
    </source>
</evidence>
<gene>
    <name evidence="2" type="ORF">PGQ11_002578</name>
</gene>
<evidence type="ECO:0000313" key="3">
    <source>
        <dbReference type="Proteomes" id="UP001390339"/>
    </source>
</evidence>
<proteinExistence type="predicted"/>
<feature type="region of interest" description="Disordered" evidence="1">
    <location>
        <begin position="348"/>
        <end position="434"/>
    </location>
</feature>
<name>A0ABR2JIJ7_9PEZI</name>
<protein>
    <submittedName>
        <fullName evidence="2">Uncharacterized protein</fullName>
    </submittedName>
</protein>
<feature type="compositionally biased region" description="Basic and acidic residues" evidence="1">
    <location>
        <begin position="419"/>
        <end position="434"/>
    </location>
</feature>
<accession>A0ABR2JIJ7</accession>
<sequence length="434" mass="50322">MASRNQPNLSSQGLVPDKLEYTCGHTAPGTEESLQKLFQWLVAYDVVQHPEKVTSSTAYCSDCLNKAFEKAGEEPGSKDLREKWCQMALRPSTKPASDQNINRVSSTLMYTYMWFMLNDPHMRKYLYTSYDPMAHAVFDTFRQICWDLGKGLTHEDLLQLSHAIGGMFYPHAASDLWDIMELYRFKPADIESIMPGDPGLRDNVHRECVRRFHERAGAPDLVYPVDISQEYHLVIRSGSRWSAEFLAPPQKIDTNENLLTNMTWGPVEYAKLCRAIDDLNDEGMRFKLQLFRMFKYFDTARQIPDASTMKKLQETVRDLERGAKLVRPHEARKRQAWRGYVDFAKPYLARPPQDPAQQPMQAAPERPSSQEYSFGPAEEEAYTRLDRPFGKAFYELPEDRRKARLSQPFSPDFPEPDDELTHARLDRPFEEEHF</sequence>
<reference evidence="2 3" key="1">
    <citation type="journal article" date="2024" name="IMA Fungus">
        <title>Apiospora arundinis, a panoply of carbohydrate-active enzymes and secondary metabolites.</title>
        <authorList>
            <person name="Sorensen T."/>
            <person name="Petersen C."/>
            <person name="Muurmann A.T."/>
            <person name="Christiansen J.V."/>
            <person name="Brundto M.L."/>
            <person name="Overgaard C.K."/>
            <person name="Boysen A.T."/>
            <person name="Wollenberg R.D."/>
            <person name="Larsen T.O."/>
            <person name="Sorensen J.L."/>
            <person name="Nielsen K.L."/>
            <person name="Sondergaard T.E."/>
        </authorList>
    </citation>
    <scope>NUCLEOTIDE SEQUENCE [LARGE SCALE GENOMIC DNA]</scope>
    <source>
        <strain evidence="2 3">AAU 773</strain>
    </source>
</reference>
<dbReference type="Proteomes" id="UP001390339">
    <property type="component" value="Unassembled WGS sequence"/>
</dbReference>
<evidence type="ECO:0000313" key="2">
    <source>
        <dbReference type="EMBL" id="KAK8877632.1"/>
    </source>
</evidence>
<organism evidence="2 3">
    <name type="scientific">Apiospora arundinis</name>
    <dbReference type="NCBI Taxonomy" id="335852"/>
    <lineage>
        <taxon>Eukaryota</taxon>
        <taxon>Fungi</taxon>
        <taxon>Dikarya</taxon>
        <taxon>Ascomycota</taxon>
        <taxon>Pezizomycotina</taxon>
        <taxon>Sordariomycetes</taxon>
        <taxon>Xylariomycetidae</taxon>
        <taxon>Amphisphaeriales</taxon>
        <taxon>Apiosporaceae</taxon>
        <taxon>Apiospora</taxon>
    </lineage>
</organism>
<keyword evidence="3" id="KW-1185">Reference proteome</keyword>
<comment type="caution">
    <text evidence="2">The sequence shown here is derived from an EMBL/GenBank/DDBJ whole genome shotgun (WGS) entry which is preliminary data.</text>
</comment>
<dbReference type="EMBL" id="JAPCWZ010000002">
    <property type="protein sequence ID" value="KAK8877632.1"/>
    <property type="molecule type" value="Genomic_DNA"/>
</dbReference>